<feature type="domain" description="Xaa-Pro dipeptidyl-peptidase C-terminal" evidence="2">
    <location>
        <begin position="360"/>
        <end position="627"/>
    </location>
</feature>
<organism evidence="3 4">
    <name type="scientific">Nocardia seriolae</name>
    <dbReference type="NCBI Taxonomy" id="37332"/>
    <lineage>
        <taxon>Bacteria</taxon>
        <taxon>Bacillati</taxon>
        <taxon>Actinomycetota</taxon>
        <taxon>Actinomycetes</taxon>
        <taxon>Mycobacteriales</taxon>
        <taxon>Nocardiaceae</taxon>
        <taxon>Nocardia</taxon>
    </lineage>
</organism>
<accession>A0ABC8ARV2</accession>
<dbReference type="GO" id="GO:0016787">
    <property type="term" value="F:hydrolase activity"/>
    <property type="evidence" value="ECO:0007669"/>
    <property type="project" value="UniProtKB-KW"/>
</dbReference>
<proteinExistence type="predicted"/>
<dbReference type="InterPro" id="IPR008979">
    <property type="entry name" value="Galactose-bd-like_sf"/>
</dbReference>
<gene>
    <name evidence="3" type="ORF">NS506_02858</name>
</gene>
<dbReference type="PANTHER" id="PTHR43056">
    <property type="entry name" value="PEPTIDASE S9 PROLYL OLIGOPEPTIDASE"/>
    <property type="match status" value="1"/>
</dbReference>
<protein>
    <recommendedName>
        <fullName evidence="2">Xaa-Pro dipeptidyl-peptidase C-terminal domain-containing protein</fullName>
    </recommendedName>
</protein>
<sequence>MVEPLTTALPAEIPARPDARFEIGPVRYPKLFARNTIPITLSDGAILSADILRPGDVGGPTAEPLPAIINFTPYNKMFNRHGMRLHKAARRLAGRVRASDRTRMTARDVVRTPAGGVLEPFAINRTAVARGYVGLMVDVRGTGTSTGAWDFFSPREQLDYVEVLDWVREQPWCNGDIAVMGLSYGAISALHTAAQRPEGLKAVFAIEAGENPPRELGLTGGALTPGMLVWILGVNGAKWIPALPGLLREGLAGKFLRERLTQRSGWTAHALRIALDADHPDGYLNAMWASQLPRLEQIEVPTWIHGGWHDVYNRSNFRMYDRIPVPEGAKQVLVDDSYHLTPGSGFGDSGSPQALDELQTAFFDRWVKGIDNGIDRYGPITLRRQGDGNWLSRDRYPAPDARVHRLYLTGERTGTAIHAGTDAGLSAEPSEVDTRLPLPGGRVSAASGNTAVMTMGISVLFGPEHGNDDRRNEATAVTFTGPPLPADLVLSGPMNLHLRAEAAGTDAFWSVTVCDVHPDGRSVPITRGALLSSLRYTDTDASDYTDGELLFPVHPLTAGSARPVVPGEPFDIDIEISPTEALVRAGHRLRIAVSRTSFPRHLIPPWRSRRITGQTVVLDTEYPSYLSFRARRED</sequence>
<dbReference type="EMBL" id="CP017839">
    <property type="protein sequence ID" value="APA96918.1"/>
    <property type="molecule type" value="Genomic_DNA"/>
</dbReference>
<dbReference type="Pfam" id="PF08530">
    <property type="entry name" value="PepX_C"/>
    <property type="match status" value="1"/>
</dbReference>
<dbReference type="SUPFAM" id="SSF49785">
    <property type="entry name" value="Galactose-binding domain-like"/>
    <property type="match status" value="1"/>
</dbReference>
<dbReference type="SUPFAM" id="SSF53474">
    <property type="entry name" value="alpha/beta-Hydrolases"/>
    <property type="match status" value="1"/>
</dbReference>
<dbReference type="SMART" id="SM00939">
    <property type="entry name" value="PepX_C"/>
    <property type="match status" value="1"/>
</dbReference>
<dbReference type="InterPro" id="IPR050585">
    <property type="entry name" value="Xaa-Pro_dipeptidyl-ppase/CocE"/>
</dbReference>
<dbReference type="InterPro" id="IPR013736">
    <property type="entry name" value="Xaa-Pro_dipept_C"/>
</dbReference>
<dbReference type="InterPro" id="IPR005674">
    <property type="entry name" value="CocE/Ser_esterase"/>
</dbReference>
<name>A0ABC8ARV2_9NOCA</name>
<keyword evidence="1" id="KW-0378">Hydrolase</keyword>
<dbReference type="InterPro" id="IPR000383">
    <property type="entry name" value="Xaa-Pro-like_dom"/>
</dbReference>
<evidence type="ECO:0000313" key="3">
    <source>
        <dbReference type="EMBL" id="APA96918.1"/>
    </source>
</evidence>
<evidence type="ECO:0000256" key="1">
    <source>
        <dbReference type="ARBA" id="ARBA00022801"/>
    </source>
</evidence>
<dbReference type="Gene3D" id="2.60.120.260">
    <property type="entry name" value="Galactose-binding domain-like"/>
    <property type="match status" value="1"/>
</dbReference>
<evidence type="ECO:0000313" key="4">
    <source>
        <dbReference type="Proteomes" id="UP000180166"/>
    </source>
</evidence>
<dbReference type="Pfam" id="PF02129">
    <property type="entry name" value="Peptidase_S15"/>
    <property type="match status" value="1"/>
</dbReference>
<dbReference type="KEGG" id="nsr:NS506_02858"/>
<dbReference type="Proteomes" id="UP000180166">
    <property type="component" value="Chromosome"/>
</dbReference>
<dbReference type="PANTHER" id="PTHR43056:SF10">
    <property type="entry name" value="COCE_NOND FAMILY, PUTATIVE (AFU_ORTHOLOGUE AFUA_7G00600)-RELATED"/>
    <property type="match status" value="1"/>
</dbReference>
<dbReference type="InterPro" id="IPR029058">
    <property type="entry name" value="AB_hydrolase_fold"/>
</dbReference>
<dbReference type="RefSeq" id="WP_158660773.1">
    <property type="nucleotide sequence ID" value="NZ_CP017839.1"/>
</dbReference>
<dbReference type="Gene3D" id="3.40.50.1820">
    <property type="entry name" value="alpha/beta hydrolase"/>
    <property type="match status" value="1"/>
</dbReference>
<dbReference type="NCBIfam" id="TIGR00976">
    <property type="entry name" value="CocE_NonD"/>
    <property type="match status" value="1"/>
</dbReference>
<reference evidence="3 4" key="1">
    <citation type="submission" date="2016-10" db="EMBL/GenBank/DDBJ databases">
        <title>Genome sequence of Nocardia seriolae strain EM150506, isolated from Anguila japonica.</title>
        <authorList>
            <person name="Han H.-J."/>
        </authorList>
    </citation>
    <scope>NUCLEOTIDE SEQUENCE [LARGE SCALE GENOMIC DNA]</scope>
    <source>
        <strain evidence="3 4">EM150506</strain>
    </source>
</reference>
<dbReference type="AlphaFoldDB" id="A0ABC8ARV2"/>
<evidence type="ECO:0000259" key="2">
    <source>
        <dbReference type="SMART" id="SM00939"/>
    </source>
</evidence>